<accession>K4LEJ9</accession>
<dbReference type="Pfam" id="PF01243">
    <property type="entry name" value="PNPOx_N"/>
    <property type="match status" value="1"/>
</dbReference>
<proteinExistence type="predicted"/>
<dbReference type="InterPro" id="IPR012349">
    <property type="entry name" value="Split_barrel_FMN-bd"/>
</dbReference>
<name>K4LEJ9_THEPS</name>
<dbReference type="InterPro" id="IPR011576">
    <property type="entry name" value="Pyridox_Oxase_N"/>
</dbReference>
<dbReference type="OrthoDB" id="1494384at2"/>
<organism evidence="2 3">
    <name type="scientific">Thermacetogenium phaeum (strain ATCC BAA-254 / DSM 26808 / PB)</name>
    <dbReference type="NCBI Taxonomy" id="1089553"/>
    <lineage>
        <taxon>Bacteria</taxon>
        <taxon>Bacillati</taxon>
        <taxon>Bacillota</taxon>
        <taxon>Clostridia</taxon>
        <taxon>Thermoanaerobacterales</taxon>
        <taxon>Thermoanaerobacteraceae</taxon>
        <taxon>Thermacetogenium</taxon>
    </lineage>
</organism>
<evidence type="ECO:0000313" key="2">
    <source>
        <dbReference type="EMBL" id="AFV10395.1"/>
    </source>
</evidence>
<reference evidence="2 3" key="1">
    <citation type="journal article" date="2012" name="BMC Genomics">
        <title>Genome-guided analysis of physiological and morphological traits of the fermentative acetate oxidizer Thermacetogenium phaeum.</title>
        <authorList>
            <person name="Oehler D."/>
            <person name="Poehlein A."/>
            <person name="Leimbach A."/>
            <person name="Muller N."/>
            <person name="Daniel R."/>
            <person name="Gottschalk G."/>
            <person name="Schink B."/>
        </authorList>
    </citation>
    <scope>NUCLEOTIDE SEQUENCE [LARGE SCALE GENOMIC DNA]</scope>
    <source>
        <strain evidence="3">ATCC BAA-254 / DSM 26808 / PB</strain>
    </source>
</reference>
<feature type="domain" description="Pyridoxamine 5'-phosphate oxidase N-terminal" evidence="1">
    <location>
        <begin position="4"/>
        <end position="122"/>
    </location>
</feature>
<dbReference type="Proteomes" id="UP000000467">
    <property type="component" value="Chromosome"/>
</dbReference>
<dbReference type="PANTHER" id="PTHR40660">
    <property type="entry name" value="5'-PHOSPHATE OXIDASE PUTATIVE DOMAIN-CONTAINING PROTEIN-RELATED"/>
    <property type="match status" value="1"/>
</dbReference>
<gene>
    <name evidence="2" type="ordered locus">Tph_c01470</name>
</gene>
<evidence type="ECO:0000313" key="3">
    <source>
        <dbReference type="Proteomes" id="UP000000467"/>
    </source>
</evidence>
<dbReference type="KEGG" id="tpz:Tph_c01470"/>
<sequence length="134" mass="14523">MPKITEEIKEVASKTRGWALATATKDGIPNVVAVAFGKLISESQILLVDVFMKKTRANIEANPNVAVAVWDMETLKGYQFKGTAHFETSGEIFDEGVQIVKSTMPQLTPKAALIVDVLQIYNLTPGAEAGKEMA</sequence>
<keyword evidence="3" id="KW-1185">Reference proteome</keyword>
<protein>
    <submittedName>
        <fullName evidence="2">Pyridoxamine 5'-phosphate oxidase-like protein</fullName>
    </submittedName>
</protein>
<dbReference type="EMBL" id="CP003732">
    <property type="protein sequence ID" value="AFV10395.1"/>
    <property type="molecule type" value="Genomic_DNA"/>
</dbReference>
<dbReference type="PANTHER" id="PTHR40660:SF1">
    <property type="entry name" value="5'-PHOSPHATE OXIDASE PUTATIVE DOMAIN-CONTAINING PROTEIN-RELATED"/>
    <property type="match status" value="1"/>
</dbReference>
<evidence type="ECO:0000259" key="1">
    <source>
        <dbReference type="Pfam" id="PF01243"/>
    </source>
</evidence>
<dbReference type="SUPFAM" id="SSF50475">
    <property type="entry name" value="FMN-binding split barrel"/>
    <property type="match status" value="1"/>
</dbReference>
<dbReference type="AlphaFoldDB" id="K4LEJ9"/>
<dbReference type="STRING" id="1089553.Tph_c01470"/>
<dbReference type="RefSeq" id="WP_015049315.1">
    <property type="nucleotide sequence ID" value="NC_018870.1"/>
</dbReference>
<dbReference type="Gene3D" id="2.30.110.10">
    <property type="entry name" value="Electron Transport, Fmn-binding Protein, Chain A"/>
    <property type="match status" value="1"/>
</dbReference>
<dbReference type="eggNOG" id="COG3576">
    <property type="taxonomic scope" value="Bacteria"/>
</dbReference>
<dbReference type="HOGENOM" id="CLU_118461_1_0_9"/>